<dbReference type="SUPFAM" id="SSF53474">
    <property type="entry name" value="alpha/beta-Hydrolases"/>
    <property type="match status" value="1"/>
</dbReference>
<comment type="caution">
    <text evidence="11">The sequence shown here is derived from an EMBL/GenBank/DDBJ whole genome shotgun (WGS) entry which is preliminary data.</text>
</comment>
<dbReference type="Pfam" id="PF00561">
    <property type="entry name" value="Abhydrolase_1"/>
    <property type="match status" value="1"/>
</dbReference>
<keyword evidence="7 8" id="KW-0378">Hydrolase</keyword>
<keyword evidence="4 8" id="KW-0031">Aminopeptidase</keyword>
<keyword evidence="12" id="KW-1185">Reference proteome</keyword>
<dbReference type="PANTHER" id="PTHR43722">
    <property type="entry name" value="PROLINE IMINOPEPTIDASE"/>
    <property type="match status" value="1"/>
</dbReference>
<dbReference type="PRINTS" id="PR00111">
    <property type="entry name" value="ABHYDROLASE"/>
</dbReference>
<evidence type="ECO:0000256" key="4">
    <source>
        <dbReference type="ARBA" id="ARBA00022438"/>
    </source>
</evidence>
<feature type="domain" description="AB hydrolase-1" evidence="10">
    <location>
        <begin position="35"/>
        <end position="297"/>
    </location>
</feature>
<comment type="similarity">
    <text evidence="3 8 9">Belongs to the peptidase S33 family.</text>
</comment>
<evidence type="ECO:0000256" key="8">
    <source>
        <dbReference type="PIRNR" id="PIRNR006431"/>
    </source>
</evidence>
<dbReference type="PRINTS" id="PR00793">
    <property type="entry name" value="PROAMNOPTASE"/>
</dbReference>
<evidence type="ECO:0000256" key="2">
    <source>
        <dbReference type="ARBA" id="ARBA00004496"/>
    </source>
</evidence>
<keyword evidence="5 8" id="KW-0963">Cytoplasm</keyword>
<evidence type="ECO:0000256" key="7">
    <source>
        <dbReference type="ARBA" id="ARBA00022801"/>
    </source>
</evidence>
<protein>
    <recommendedName>
        <fullName evidence="8 9">Proline iminopeptidase</fullName>
        <shortName evidence="8">PIP</shortName>
        <ecNumber evidence="8 9">3.4.11.5</ecNumber>
    </recommendedName>
    <alternativeName>
        <fullName evidence="8">Prolyl aminopeptidase</fullName>
    </alternativeName>
</protein>
<organism evidence="11 12">
    <name type="scientific">Filifactor villosus</name>
    <dbReference type="NCBI Taxonomy" id="29374"/>
    <lineage>
        <taxon>Bacteria</taxon>
        <taxon>Bacillati</taxon>
        <taxon>Bacillota</taxon>
        <taxon>Clostridia</taxon>
        <taxon>Peptostreptococcales</taxon>
        <taxon>Filifactoraceae</taxon>
        <taxon>Filifactor</taxon>
    </lineage>
</organism>
<dbReference type="NCBIfam" id="TIGR01249">
    <property type="entry name" value="pro_imino_pep_1"/>
    <property type="match status" value="1"/>
</dbReference>
<evidence type="ECO:0000256" key="9">
    <source>
        <dbReference type="RuleBase" id="RU003421"/>
    </source>
</evidence>
<evidence type="ECO:0000259" key="10">
    <source>
        <dbReference type="Pfam" id="PF00561"/>
    </source>
</evidence>
<dbReference type="PIRSF" id="PIRSF006431">
    <property type="entry name" value="Pept_S33"/>
    <property type="match status" value="1"/>
</dbReference>
<proteinExistence type="inferred from homology"/>
<accession>A0ABV9QIR4</accession>
<evidence type="ECO:0000256" key="6">
    <source>
        <dbReference type="ARBA" id="ARBA00022670"/>
    </source>
</evidence>
<dbReference type="EC" id="3.4.11.5" evidence="8 9"/>
<evidence type="ECO:0000256" key="1">
    <source>
        <dbReference type="ARBA" id="ARBA00001585"/>
    </source>
</evidence>
<comment type="catalytic activity">
    <reaction evidence="1 8 9">
        <text>Release of N-terminal proline from a peptide.</text>
        <dbReference type="EC" id="3.4.11.5"/>
    </reaction>
</comment>
<dbReference type="RefSeq" id="WP_379787293.1">
    <property type="nucleotide sequence ID" value="NZ_JBHSHL010000005.1"/>
</dbReference>
<dbReference type="GO" id="GO:0004177">
    <property type="term" value="F:aminopeptidase activity"/>
    <property type="evidence" value="ECO:0007669"/>
    <property type="project" value="UniProtKB-KW"/>
</dbReference>
<evidence type="ECO:0000313" key="11">
    <source>
        <dbReference type="EMBL" id="MFC4803829.1"/>
    </source>
</evidence>
<dbReference type="Proteomes" id="UP001595916">
    <property type="component" value="Unassembled WGS sequence"/>
</dbReference>
<dbReference type="InterPro" id="IPR029058">
    <property type="entry name" value="AB_hydrolase_fold"/>
</dbReference>
<dbReference type="InterPro" id="IPR005944">
    <property type="entry name" value="Pro_iminopeptidase"/>
</dbReference>
<evidence type="ECO:0000256" key="5">
    <source>
        <dbReference type="ARBA" id="ARBA00022490"/>
    </source>
</evidence>
<name>A0ABV9QIR4_9FIRM</name>
<dbReference type="Gene3D" id="3.40.50.1820">
    <property type="entry name" value="alpha/beta hydrolase"/>
    <property type="match status" value="1"/>
</dbReference>
<dbReference type="EMBL" id="JBHSHL010000005">
    <property type="protein sequence ID" value="MFC4803829.1"/>
    <property type="molecule type" value="Genomic_DNA"/>
</dbReference>
<gene>
    <name evidence="11" type="primary">pip</name>
    <name evidence="11" type="ORF">ACFO4R_01920</name>
</gene>
<dbReference type="InterPro" id="IPR000073">
    <property type="entry name" value="AB_hydrolase_1"/>
</dbReference>
<keyword evidence="6 8" id="KW-0645">Protease</keyword>
<sequence>MKPYLNTEPYRTHRLKVSELHTLYVEECGNPDGEPVVFLHGGPGGCISEKSRRFFDPKYYRIVLFDQRGCGKSTPFAELEENNIFHLVEDIEKIRSYLGIESWYVFGGSFGSTLALTYAISHPEYVRALILRGIFLAREEDILWLYQEGASYLFPDVFEPFREHISKDRQDDLVGAYYEKLTHDDEEVRRAAAKKWSDWEGSIITLLPPATLPKECTNYDMSIARLECHYFVNRMSWDDDNYILNRIDRISNIRTYIVHGRYDVDCRPSGAYELHKALPNSELTFVDAAGHSPYEEGMFDKLLSIMEGLKKK</sequence>
<dbReference type="PANTHER" id="PTHR43722:SF1">
    <property type="entry name" value="PROLINE IMINOPEPTIDASE"/>
    <property type="match status" value="1"/>
</dbReference>
<comment type="subcellular location">
    <subcellularLocation>
        <location evidence="2 8">Cytoplasm</location>
    </subcellularLocation>
</comment>
<evidence type="ECO:0000313" key="12">
    <source>
        <dbReference type="Proteomes" id="UP001595916"/>
    </source>
</evidence>
<evidence type="ECO:0000256" key="3">
    <source>
        <dbReference type="ARBA" id="ARBA00010088"/>
    </source>
</evidence>
<dbReference type="InterPro" id="IPR002410">
    <property type="entry name" value="Peptidase_S33"/>
</dbReference>
<reference evidence="12" key="1">
    <citation type="journal article" date="2019" name="Int. J. Syst. Evol. Microbiol.">
        <title>The Global Catalogue of Microorganisms (GCM) 10K type strain sequencing project: providing services to taxonomists for standard genome sequencing and annotation.</title>
        <authorList>
            <consortium name="The Broad Institute Genomics Platform"/>
            <consortium name="The Broad Institute Genome Sequencing Center for Infectious Disease"/>
            <person name="Wu L."/>
            <person name="Ma J."/>
        </authorList>
    </citation>
    <scope>NUCLEOTIDE SEQUENCE [LARGE SCALE GENOMIC DNA]</scope>
    <source>
        <strain evidence="12">CCUG 46385</strain>
    </source>
</reference>